<comment type="catalytic activity">
    <reaction evidence="12">
        <text>a 2'-deoxyribonucleoside 5'-diphosphate + [thioredoxin]-disulfide + H2O = a ribonucleoside 5'-diphosphate + [thioredoxin]-dithiol</text>
        <dbReference type="Rhea" id="RHEA:23252"/>
        <dbReference type="Rhea" id="RHEA-COMP:10698"/>
        <dbReference type="Rhea" id="RHEA-COMP:10700"/>
        <dbReference type="ChEBI" id="CHEBI:15377"/>
        <dbReference type="ChEBI" id="CHEBI:29950"/>
        <dbReference type="ChEBI" id="CHEBI:50058"/>
        <dbReference type="ChEBI" id="CHEBI:57930"/>
        <dbReference type="ChEBI" id="CHEBI:73316"/>
        <dbReference type="EC" id="1.17.4.1"/>
    </reaction>
</comment>
<comment type="function">
    <text evidence="10">Catalyzes the reduction of ribonucleotides to deoxyribonucleotides. May function to provide a pool of deoxyribonucleotide precursors for DNA repair during oxygen limitation and/or for immediate growth after restoration of oxygen.</text>
</comment>
<evidence type="ECO:0000256" key="9">
    <source>
        <dbReference type="ARBA" id="ARBA00023285"/>
    </source>
</evidence>
<keyword evidence="8" id="KW-0560">Oxidoreductase</keyword>
<dbReference type="Pfam" id="PF02867">
    <property type="entry name" value="Ribonuc_red_lgC"/>
    <property type="match status" value="2"/>
</dbReference>
<comment type="caution">
    <text evidence="15">The sequence shown here is derived from an EMBL/GenBank/DDBJ whole genome shotgun (WGS) entry which is preliminary data.</text>
</comment>
<dbReference type="PANTHER" id="PTHR43371">
    <property type="entry name" value="VITAMIN B12-DEPENDENT RIBONUCLEOTIDE REDUCTASE"/>
    <property type="match status" value="1"/>
</dbReference>
<evidence type="ECO:0000256" key="10">
    <source>
        <dbReference type="ARBA" id="ARBA00025437"/>
    </source>
</evidence>
<feature type="non-terminal residue" evidence="15">
    <location>
        <position position="1"/>
    </location>
</feature>
<dbReference type="SUPFAM" id="SSF51998">
    <property type="entry name" value="PFL-like glycyl radical enzymes"/>
    <property type="match status" value="1"/>
</dbReference>
<evidence type="ECO:0000256" key="6">
    <source>
        <dbReference type="ARBA" id="ARBA00022634"/>
    </source>
</evidence>
<evidence type="ECO:0000256" key="4">
    <source>
        <dbReference type="ARBA" id="ARBA00014409"/>
    </source>
</evidence>
<organism evidence="15">
    <name type="scientific">marine sediment metagenome</name>
    <dbReference type="NCBI Taxonomy" id="412755"/>
    <lineage>
        <taxon>unclassified sequences</taxon>
        <taxon>metagenomes</taxon>
        <taxon>ecological metagenomes</taxon>
    </lineage>
</organism>
<sequence length="413" mass="45696">DMLIKLGIPYDSKEGREIAKRVMNFIHKAAIRGSQKLAKERGSFPNFEKSVHAKKFPMMRNATLTTIAPTGTLSIIAGCSSGIEPLFMLTYERRVLDDDILVEGYPFFVEIAKKEDFYTEDLMQQISEAGSIAHLIEIPEGIRRVFVTAHDISPKAHVRMQAAFQTSGVDNAVSKTINFPNQATEDDIKEAYMLAYKLGCKGLTVYRSGSRTYDVLSKKGTHEEKIIDDSEKEMKVSKKPRYRPDITRGITERVRVGCGTNLFITINEDDESLAELFLSLGKSGGCVASHIESMGRLISLALRSQIEPEEIIIQLKSIRCPSPTFGPEGAVLSCADAVAKAIERFLTLYSTNGKAEQNELKQTTLNDFGTPDKMMSLSHTTSGLRPECPECGNLVEHSEGCILCRVCGYSKCG</sequence>
<evidence type="ECO:0000256" key="12">
    <source>
        <dbReference type="ARBA" id="ARBA00047754"/>
    </source>
</evidence>
<dbReference type="GO" id="GO:0004748">
    <property type="term" value="F:ribonucleoside-diphosphate reductase activity, thioredoxin disulfide as acceptor"/>
    <property type="evidence" value="ECO:0007669"/>
    <property type="project" value="UniProtKB-EC"/>
</dbReference>
<dbReference type="AlphaFoldDB" id="X0RQC4"/>
<dbReference type="InterPro" id="IPR050862">
    <property type="entry name" value="RdRp_reductase_class-2"/>
</dbReference>
<evidence type="ECO:0000256" key="7">
    <source>
        <dbReference type="ARBA" id="ARBA00022741"/>
    </source>
</evidence>
<evidence type="ECO:0000259" key="13">
    <source>
        <dbReference type="Pfam" id="PF02867"/>
    </source>
</evidence>
<evidence type="ECO:0000313" key="15">
    <source>
        <dbReference type="EMBL" id="GAF71049.1"/>
    </source>
</evidence>
<dbReference type="EC" id="1.17.4.1" evidence="3"/>
<dbReference type="EMBL" id="BARS01003974">
    <property type="protein sequence ID" value="GAF71049.1"/>
    <property type="molecule type" value="Genomic_DNA"/>
</dbReference>
<dbReference type="PRINTS" id="PR01183">
    <property type="entry name" value="RIBORDTASEM1"/>
</dbReference>
<keyword evidence="7" id="KW-0547">Nucleotide-binding</keyword>
<gene>
    <name evidence="15" type="ORF">S01H1_07736</name>
</gene>
<evidence type="ECO:0000256" key="8">
    <source>
        <dbReference type="ARBA" id="ARBA00023002"/>
    </source>
</evidence>
<dbReference type="InterPro" id="IPR000788">
    <property type="entry name" value="RNR_lg_C"/>
</dbReference>
<dbReference type="InterPro" id="IPR024434">
    <property type="entry name" value="TSCPD_dom"/>
</dbReference>
<keyword evidence="6" id="KW-0237">DNA synthesis</keyword>
<proteinExistence type="inferred from homology"/>
<dbReference type="GO" id="GO:0031419">
    <property type="term" value="F:cobalamin binding"/>
    <property type="evidence" value="ECO:0007669"/>
    <property type="project" value="UniProtKB-KW"/>
</dbReference>
<dbReference type="GO" id="GO:0000166">
    <property type="term" value="F:nucleotide binding"/>
    <property type="evidence" value="ECO:0007669"/>
    <property type="project" value="UniProtKB-KW"/>
</dbReference>
<evidence type="ECO:0000256" key="3">
    <source>
        <dbReference type="ARBA" id="ARBA00012274"/>
    </source>
</evidence>
<feature type="domain" description="TSCPD" evidence="14">
    <location>
        <begin position="241"/>
        <end position="345"/>
    </location>
</feature>
<feature type="domain" description="Ribonucleotide reductase large subunit C-terminal" evidence="13">
    <location>
        <begin position="1"/>
        <end position="55"/>
    </location>
</feature>
<evidence type="ECO:0000256" key="1">
    <source>
        <dbReference type="ARBA" id="ARBA00001922"/>
    </source>
</evidence>
<protein>
    <recommendedName>
        <fullName evidence="4">Vitamin B12-dependent ribonucleotide reductase</fullName>
        <ecNumber evidence="3">1.17.4.1</ecNumber>
    </recommendedName>
    <alternativeName>
        <fullName evidence="11">Ribonucleoside-diphosphate reductase NrdJ</fullName>
    </alternativeName>
</protein>
<evidence type="ECO:0000256" key="2">
    <source>
        <dbReference type="ARBA" id="ARBA00007405"/>
    </source>
</evidence>
<dbReference type="GO" id="GO:0071897">
    <property type="term" value="P:DNA biosynthetic process"/>
    <property type="evidence" value="ECO:0007669"/>
    <property type="project" value="UniProtKB-KW"/>
</dbReference>
<comment type="cofactor">
    <cofactor evidence="1">
        <name>adenosylcob(III)alamin</name>
        <dbReference type="ChEBI" id="CHEBI:18408"/>
    </cofactor>
</comment>
<name>X0RQC4_9ZZZZ</name>
<reference evidence="15" key="1">
    <citation type="journal article" date="2014" name="Front. Microbiol.">
        <title>High frequency of phylogenetically diverse reductive dehalogenase-homologous genes in deep subseafloor sedimentary metagenomes.</title>
        <authorList>
            <person name="Kawai M."/>
            <person name="Futagami T."/>
            <person name="Toyoda A."/>
            <person name="Takaki Y."/>
            <person name="Nishi S."/>
            <person name="Hori S."/>
            <person name="Arai W."/>
            <person name="Tsubouchi T."/>
            <person name="Morono Y."/>
            <person name="Uchiyama I."/>
            <person name="Ito T."/>
            <person name="Fujiyama A."/>
            <person name="Inagaki F."/>
            <person name="Takami H."/>
        </authorList>
    </citation>
    <scope>NUCLEOTIDE SEQUENCE</scope>
    <source>
        <strain evidence="15">Expedition CK06-06</strain>
    </source>
</reference>
<evidence type="ECO:0000259" key="14">
    <source>
        <dbReference type="Pfam" id="PF12637"/>
    </source>
</evidence>
<keyword evidence="9" id="KW-0170">Cobalt</keyword>
<keyword evidence="5" id="KW-0846">Cobalamin</keyword>
<feature type="domain" description="Ribonucleotide reductase large subunit C-terminal" evidence="13">
    <location>
        <begin position="59"/>
        <end position="206"/>
    </location>
</feature>
<accession>X0RQC4</accession>
<dbReference type="PANTHER" id="PTHR43371:SF1">
    <property type="entry name" value="RIBONUCLEOSIDE-DIPHOSPHATE REDUCTASE"/>
    <property type="match status" value="1"/>
</dbReference>
<evidence type="ECO:0000256" key="5">
    <source>
        <dbReference type="ARBA" id="ARBA00022628"/>
    </source>
</evidence>
<evidence type="ECO:0000256" key="11">
    <source>
        <dbReference type="ARBA" id="ARBA00033050"/>
    </source>
</evidence>
<dbReference type="Pfam" id="PF12637">
    <property type="entry name" value="TSCPD"/>
    <property type="match status" value="1"/>
</dbReference>
<comment type="similarity">
    <text evidence="2">Belongs to the ribonucleoside diphosphate reductase class-2 family.</text>
</comment>
<dbReference type="Gene3D" id="3.20.70.20">
    <property type="match status" value="1"/>
</dbReference>